<organism evidence="2 3">
    <name type="scientific">Lolium multiflorum</name>
    <name type="common">Italian ryegrass</name>
    <name type="synonym">Lolium perenne subsp. multiflorum</name>
    <dbReference type="NCBI Taxonomy" id="4521"/>
    <lineage>
        <taxon>Eukaryota</taxon>
        <taxon>Viridiplantae</taxon>
        <taxon>Streptophyta</taxon>
        <taxon>Embryophyta</taxon>
        <taxon>Tracheophyta</taxon>
        <taxon>Spermatophyta</taxon>
        <taxon>Magnoliopsida</taxon>
        <taxon>Liliopsida</taxon>
        <taxon>Poales</taxon>
        <taxon>Poaceae</taxon>
        <taxon>BOP clade</taxon>
        <taxon>Pooideae</taxon>
        <taxon>Poodae</taxon>
        <taxon>Poeae</taxon>
        <taxon>Poeae Chloroplast Group 2 (Poeae type)</taxon>
        <taxon>Loliodinae</taxon>
        <taxon>Loliinae</taxon>
        <taxon>Lolium</taxon>
    </lineage>
</organism>
<sequence length="412" mass="46946">MGAQIQSIACEMKHSVKKSKTRPAPPPPVAALPDHLLEEILRRLPDMASLLSAALACKTWGRVASDPGVFRRYLCLRSPPLVGFILTDRADKPTPFYAPDVCFVTASPRHPKLAAAASDGDFHFVRRPGIDDGNPRYCNEWRLRGCDGGLFLLARGRYAEELAVYDPLTRKIIYFRKPDLPHRWYDARYAIIADEADASFRVVAIQHGEEVTADVFSSQTKEWATITWGTVWYIFDCPCKDGIAAGQFVYWRPNAKHENKEDILVLDMKTMVWSVITAPFPPGESYCIADMPEHGGLCIVSSEDQWVTLWVRDNNGGWAVKKEVSLLNQFGYLKKLRRDEWMKRVRILAMKAGYVYMEFWSIRKSDSYLLVLNMNSTKLQIIRNNADKPYRGAAFPFFMRLVPEDDLKLQDA</sequence>
<accession>A0AAD8WAU4</accession>
<dbReference type="SUPFAM" id="SSF81383">
    <property type="entry name" value="F-box domain"/>
    <property type="match status" value="1"/>
</dbReference>
<reference evidence="2" key="1">
    <citation type="submission" date="2023-07" db="EMBL/GenBank/DDBJ databases">
        <title>A chromosome-level genome assembly of Lolium multiflorum.</title>
        <authorList>
            <person name="Chen Y."/>
            <person name="Copetti D."/>
            <person name="Kolliker R."/>
            <person name="Studer B."/>
        </authorList>
    </citation>
    <scope>NUCLEOTIDE SEQUENCE</scope>
    <source>
        <strain evidence="2">02402/16</strain>
        <tissue evidence="2">Leaf</tissue>
    </source>
</reference>
<name>A0AAD8WAU4_LOLMU</name>
<dbReference type="Proteomes" id="UP001231189">
    <property type="component" value="Unassembled WGS sequence"/>
</dbReference>
<dbReference type="AlphaFoldDB" id="A0AAD8WAU4"/>
<evidence type="ECO:0000259" key="1">
    <source>
        <dbReference type="PROSITE" id="PS50181"/>
    </source>
</evidence>
<dbReference type="Gene3D" id="1.20.1280.50">
    <property type="match status" value="1"/>
</dbReference>
<dbReference type="PANTHER" id="PTHR33207">
    <property type="entry name" value="F-BOX DOMAIN CONTAINING PROTEIN-RELATED"/>
    <property type="match status" value="1"/>
</dbReference>
<proteinExistence type="predicted"/>
<dbReference type="EMBL" id="JAUUTY010000004">
    <property type="protein sequence ID" value="KAK1647419.1"/>
    <property type="molecule type" value="Genomic_DNA"/>
</dbReference>
<dbReference type="InterPro" id="IPR036047">
    <property type="entry name" value="F-box-like_dom_sf"/>
</dbReference>
<keyword evidence="3" id="KW-1185">Reference proteome</keyword>
<comment type="caution">
    <text evidence="2">The sequence shown here is derived from an EMBL/GenBank/DDBJ whole genome shotgun (WGS) entry which is preliminary data.</text>
</comment>
<evidence type="ECO:0000313" key="3">
    <source>
        <dbReference type="Proteomes" id="UP001231189"/>
    </source>
</evidence>
<protein>
    <recommendedName>
        <fullName evidence="1">F-box domain-containing protein</fullName>
    </recommendedName>
</protein>
<dbReference type="InterPro" id="IPR001810">
    <property type="entry name" value="F-box_dom"/>
</dbReference>
<evidence type="ECO:0000313" key="2">
    <source>
        <dbReference type="EMBL" id="KAK1647419.1"/>
    </source>
</evidence>
<dbReference type="Pfam" id="PF12937">
    <property type="entry name" value="F-box-like"/>
    <property type="match status" value="1"/>
</dbReference>
<dbReference type="PROSITE" id="PS50181">
    <property type="entry name" value="FBOX"/>
    <property type="match status" value="1"/>
</dbReference>
<gene>
    <name evidence="2" type="ORF">QYE76_065224</name>
</gene>
<feature type="domain" description="F-box" evidence="1">
    <location>
        <begin position="26"/>
        <end position="73"/>
    </location>
</feature>
<dbReference type="SMART" id="SM00256">
    <property type="entry name" value="FBOX"/>
    <property type="match status" value="1"/>
</dbReference>